<proteinExistence type="predicted"/>
<comment type="caution">
    <text evidence="1">The sequence shown here is derived from an EMBL/GenBank/DDBJ whole genome shotgun (WGS) entry which is preliminary data.</text>
</comment>
<evidence type="ECO:0000313" key="2">
    <source>
        <dbReference type="Proteomes" id="UP000324595"/>
    </source>
</evidence>
<sequence>MIINKFAFWITVFSVLLLMGCSKSNDQRDFENRALTTPDKITKTDSNGEIVGQTDPDDWRVGPMYNRLISISSELSDPPHPNPLPYNSTLNLQIEFNVSDPVNVIVIRKFRLPTDTQFPLLRQLDQSELIDFNSIALEGSNIAENTTKEGLYRILIYDGKQNLISYGDVRIE</sequence>
<reference evidence="1 2" key="1">
    <citation type="submission" date="2019-07" db="EMBL/GenBank/DDBJ databases">
        <title>Genomic Encyclopedia of Archaeal and Bacterial Type Strains, Phase II (KMG-II): from individual species to whole genera.</title>
        <authorList>
            <person name="Goeker M."/>
        </authorList>
    </citation>
    <scope>NUCLEOTIDE SEQUENCE [LARGE SCALE GENOMIC DNA]</scope>
    <source>
        <strain evidence="1 2">DSM 21935</strain>
    </source>
</reference>
<dbReference type="OrthoDB" id="1524575at2"/>
<evidence type="ECO:0000313" key="1">
    <source>
        <dbReference type="EMBL" id="TYP94844.1"/>
    </source>
</evidence>
<evidence type="ECO:0008006" key="3">
    <source>
        <dbReference type="Google" id="ProtNLM"/>
    </source>
</evidence>
<dbReference type="RefSeq" id="WP_148897540.1">
    <property type="nucleotide sequence ID" value="NZ_VNHY01000001.1"/>
</dbReference>
<name>A0A5D3YLM2_9BACT</name>
<gene>
    <name evidence="1" type="ORF">LX73_0133</name>
</gene>
<dbReference type="AlphaFoldDB" id="A0A5D3YLM2"/>
<organism evidence="1 2">
    <name type="scientific">Fodinibius salinus</name>
    <dbReference type="NCBI Taxonomy" id="860790"/>
    <lineage>
        <taxon>Bacteria</taxon>
        <taxon>Pseudomonadati</taxon>
        <taxon>Balneolota</taxon>
        <taxon>Balneolia</taxon>
        <taxon>Balneolales</taxon>
        <taxon>Balneolaceae</taxon>
        <taxon>Fodinibius</taxon>
    </lineage>
</organism>
<dbReference type="Proteomes" id="UP000324595">
    <property type="component" value="Unassembled WGS sequence"/>
</dbReference>
<dbReference type="PROSITE" id="PS51257">
    <property type="entry name" value="PROKAR_LIPOPROTEIN"/>
    <property type="match status" value="1"/>
</dbReference>
<keyword evidence="2" id="KW-1185">Reference proteome</keyword>
<accession>A0A5D3YLM2</accession>
<dbReference type="EMBL" id="VNHY01000001">
    <property type="protein sequence ID" value="TYP94844.1"/>
    <property type="molecule type" value="Genomic_DNA"/>
</dbReference>
<protein>
    <recommendedName>
        <fullName evidence="3">Lipoprotein</fullName>
    </recommendedName>
</protein>